<dbReference type="Proteomes" id="UP001610446">
    <property type="component" value="Unassembled WGS sequence"/>
</dbReference>
<keyword evidence="3" id="KW-1185">Reference proteome</keyword>
<name>A0ABR4K2T2_9EURO</name>
<evidence type="ECO:0000256" key="1">
    <source>
        <dbReference type="SAM" id="MobiDB-lite"/>
    </source>
</evidence>
<dbReference type="SUPFAM" id="SSF69065">
    <property type="entry name" value="RNase III domain-like"/>
    <property type="match status" value="1"/>
</dbReference>
<dbReference type="EMBL" id="JBFXLU010000064">
    <property type="protein sequence ID" value="KAL2846371.1"/>
    <property type="molecule type" value="Genomic_DNA"/>
</dbReference>
<evidence type="ECO:0008006" key="4">
    <source>
        <dbReference type="Google" id="ProtNLM"/>
    </source>
</evidence>
<sequence length="280" mass="31322">MASRAITPSLRRWVQQPELASLAPSYRTKWSPQRFRRGGRPLRSQSAIPLCRFLFMAHNNTDCHPVPVHSRFLHQHAKSRAPDLPPLQVPSEFTRVPLPSSSLVQRPEAPRDISVGEQPTTSAMKQPQPNAVLPRRTRTFLKGLNLVFKNDDLIINALRTADAKGRPANKSLAFVGAQVLWLSLLAEGHRRQLKLRLLKQVLFTVTYDTNLASRGFDAGLLPHIDGGKLEAQDLTDHLMATTVRAIIGAVFLDKNMDIAAVRPIISALRIWPTAKREDPQ</sequence>
<comment type="caution">
    <text evidence="2">The sequence shown here is derived from an EMBL/GenBank/DDBJ whole genome shotgun (WGS) entry which is preliminary data.</text>
</comment>
<gene>
    <name evidence="2" type="ORF">BJY01DRAFT_213461</name>
</gene>
<organism evidence="2 3">
    <name type="scientific">Aspergillus pseudoustus</name>
    <dbReference type="NCBI Taxonomy" id="1810923"/>
    <lineage>
        <taxon>Eukaryota</taxon>
        <taxon>Fungi</taxon>
        <taxon>Dikarya</taxon>
        <taxon>Ascomycota</taxon>
        <taxon>Pezizomycotina</taxon>
        <taxon>Eurotiomycetes</taxon>
        <taxon>Eurotiomycetidae</taxon>
        <taxon>Eurotiales</taxon>
        <taxon>Aspergillaceae</taxon>
        <taxon>Aspergillus</taxon>
        <taxon>Aspergillus subgen. Nidulantes</taxon>
    </lineage>
</organism>
<feature type="region of interest" description="Disordered" evidence="1">
    <location>
        <begin position="100"/>
        <end position="130"/>
    </location>
</feature>
<evidence type="ECO:0000313" key="2">
    <source>
        <dbReference type="EMBL" id="KAL2846371.1"/>
    </source>
</evidence>
<protein>
    <recommendedName>
        <fullName evidence="4">RNase III domain-containing protein</fullName>
    </recommendedName>
</protein>
<reference evidence="2 3" key="1">
    <citation type="submission" date="2024-07" db="EMBL/GenBank/DDBJ databases">
        <title>Section-level genome sequencing and comparative genomics of Aspergillus sections Usti and Cavernicolus.</title>
        <authorList>
            <consortium name="Lawrence Berkeley National Laboratory"/>
            <person name="Nybo J.L."/>
            <person name="Vesth T.C."/>
            <person name="Theobald S."/>
            <person name="Frisvad J.C."/>
            <person name="Larsen T.O."/>
            <person name="Kjaerboelling I."/>
            <person name="Rothschild-Mancinelli K."/>
            <person name="Lyhne E.K."/>
            <person name="Kogle M.E."/>
            <person name="Barry K."/>
            <person name="Clum A."/>
            <person name="Na H."/>
            <person name="Ledsgaard L."/>
            <person name="Lin J."/>
            <person name="Lipzen A."/>
            <person name="Kuo A."/>
            <person name="Riley R."/>
            <person name="Mondo S."/>
            <person name="Labutti K."/>
            <person name="Haridas S."/>
            <person name="Pangalinan J."/>
            <person name="Salamov A.A."/>
            <person name="Simmons B.A."/>
            <person name="Magnuson J.K."/>
            <person name="Chen J."/>
            <person name="Drula E."/>
            <person name="Henrissat B."/>
            <person name="Wiebenga A."/>
            <person name="Lubbers R.J."/>
            <person name="Gomes A.C."/>
            <person name="Makela M.R."/>
            <person name="Stajich J."/>
            <person name="Grigoriev I.V."/>
            <person name="Mortensen U.H."/>
            <person name="De Vries R.P."/>
            <person name="Baker S.E."/>
            <person name="Andersen M.R."/>
        </authorList>
    </citation>
    <scope>NUCLEOTIDE SEQUENCE [LARGE SCALE GENOMIC DNA]</scope>
    <source>
        <strain evidence="2 3">CBS 123904</strain>
    </source>
</reference>
<dbReference type="InterPro" id="IPR036389">
    <property type="entry name" value="RNase_III_sf"/>
</dbReference>
<evidence type="ECO:0000313" key="3">
    <source>
        <dbReference type="Proteomes" id="UP001610446"/>
    </source>
</evidence>
<accession>A0ABR4K2T2</accession>
<dbReference type="Gene3D" id="1.10.1520.10">
    <property type="entry name" value="Ribonuclease III domain"/>
    <property type="match status" value="1"/>
</dbReference>
<proteinExistence type="predicted"/>
<feature type="compositionally biased region" description="Polar residues" evidence="1">
    <location>
        <begin position="117"/>
        <end position="129"/>
    </location>
</feature>